<dbReference type="EMBL" id="LMVM01000001">
    <property type="protein sequence ID" value="PAV06284.1"/>
    <property type="molecule type" value="Genomic_DNA"/>
</dbReference>
<protein>
    <submittedName>
        <fullName evidence="2">4-carboxymuconolactone decarboxylase</fullName>
    </submittedName>
</protein>
<evidence type="ECO:0000313" key="3">
    <source>
        <dbReference type="Proteomes" id="UP000217784"/>
    </source>
</evidence>
<sequence length="127" mass="14152">MSEDRYKKGLEMLKMMHPKSYGELADNLKDIAPDLARFVAEFPYADVYTRPGLDLKTRELVTIASLTTLGHAQTELKSHILGALNVGCTREEIVEVLIQMAVYAGFPTALNAVYTAKEVFEELDNGE</sequence>
<evidence type="ECO:0000259" key="1">
    <source>
        <dbReference type="Pfam" id="PF02627"/>
    </source>
</evidence>
<proteinExistence type="predicted"/>
<dbReference type="AlphaFoldDB" id="A0A2A2HAK7"/>
<gene>
    <name evidence="2" type="ORF">ASJ80_15765</name>
</gene>
<feature type="domain" description="Carboxymuconolactone decarboxylase-like" evidence="1">
    <location>
        <begin position="33"/>
        <end position="116"/>
    </location>
</feature>
<reference evidence="2 3" key="1">
    <citation type="journal article" date="2017" name="BMC Genomics">
        <title>Genomic analysis of methanogenic archaea reveals a shift towards energy conservation.</title>
        <authorList>
            <person name="Gilmore S.P."/>
            <person name="Henske J.K."/>
            <person name="Sexton J.A."/>
            <person name="Solomon K.V."/>
            <person name="Seppala S."/>
            <person name="Yoo J.I."/>
            <person name="Huyett L.M."/>
            <person name="Pressman A."/>
            <person name="Cogan J.Z."/>
            <person name="Kivenson V."/>
            <person name="Peng X."/>
            <person name="Tan Y."/>
            <person name="Valentine D.L."/>
            <person name="O'Malley M.A."/>
        </authorList>
    </citation>
    <scope>NUCLEOTIDE SEQUENCE [LARGE SCALE GENOMIC DNA]</scope>
    <source>
        <strain evidence="2 3">M.o.H.</strain>
    </source>
</reference>
<dbReference type="PANTHER" id="PTHR33570:SF10">
    <property type="entry name" value="GAMMA-CARBOXYMUCONOLACTONE DECARBOXYLASE"/>
    <property type="match status" value="1"/>
</dbReference>
<dbReference type="InterPro" id="IPR029032">
    <property type="entry name" value="AhpD-like"/>
</dbReference>
<evidence type="ECO:0000313" key="2">
    <source>
        <dbReference type="EMBL" id="PAV06284.1"/>
    </source>
</evidence>
<dbReference type="GO" id="GO:0051920">
    <property type="term" value="F:peroxiredoxin activity"/>
    <property type="evidence" value="ECO:0007669"/>
    <property type="project" value="InterPro"/>
</dbReference>
<dbReference type="PANTHER" id="PTHR33570">
    <property type="entry name" value="4-CARBOXYMUCONOLACTONE DECARBOXYLASE FAMILY PROTEIN"/>
    <property type="match status" value="1"/>
</dbReference>
<comment type="caution">
    <text evidence="2">The sequence shown here is derived from an EMBL/GenBank/DDBJ whole genome shotgun (WGS) entry which is preliminary data.</text>
</comment>
<organism evidence="2 3">
    <name type="scientific">Methanobacterium bryantii</name>
    <dbReference type="NCBI Taxonomy" id="2161"/>
    <lineage>
        <taxon>Archaea</taxon>
        <taxon>Methanobacteriati</taxon>
        <taxon>Methanobacteriota</taxon>
        <taxon>Methanomada group</taxon>
        <taxon>Methanobacteria</taxon>
        <taxon>Methanobacteriales</taxon>
        <taxon>Methanobacteriaceae</taxon>
        <taxon>Methanobacterium</taxon>
    </lineage>
</organism>
<dbReference type="RefSeq" id="WP_069582687.1">
    <property type="nucleotide sequence ID" value="NZ_LMVM01000001.1"/>
</dbReference>
<dbReference type="SUPFAM" id="SSF69118">
    <property type="entry name" value="AhpD-like"/>
    <property type="match status" value="1"/>
</dbReference>
<dbReference type="InterPro" id="IPR003779">
    <property type="entry name" value="CMD-like"/>
</dbReference>
<dbReference type="Pfam" id="PF02627">
    <property type="entry name" value="CMD"/>
    <property type="match status" value="1"/>
</dbReference>
<keyword evidence="3" id="KW-1185">Reference proteome</keyword>
<dbReference type="InterPro" id="IPR052512">
    <property type="entry name" value="4CMD/NDH-1_regulator"/>
</dbReference>
<name>A0A2A2HAK7_METBR</name>
<accession>A0A2A2HAK7</accession>
<dbReference type="OrthoDB" id="36436at2157"/>
<dbReference type="Gene3D" id="1.20.1290.10">
    <property type="entry name" value="AhpD-like"/>
    <property type="match status" value="1"/>
</dbReference>
<dbReference type="Proteomes" id="UP000217784">
    <property type="component" value="Unassembled WGS sequence"/>
</dbReference>